<reference evidence="2 4" key="2">
    <citation type="journal article" date="2013" name="Nature">
        <title>Insights into bilaterian evolution from three spiralian genomes.</title>
        <authorList>
            <person name="Simakov O."/>
            <person name="Marletaz F."/>
            <person name="Cho S.J."/>
            <person name="Edsinger-Gonzales E."/>
            <person name="Havlak P."/>
            <person name="Hellsten U."/>
            <person name="Kuo D.H."/>
            <person name="Larsson T."/>
            <person name="Lv J."/>
            <person name="Arendt D."/>
            <person name="Savage R."/>
            <person name="Osoegawa K."/>
            <person name="de Jong P."/>
            <person name="Grimwood J."/>
            <person name="Chapman J.A."/>
            <person name="Shapiro H."/>
            <person name="Aerts A."/>
            <person name="Otillar R.P."/>
            <person name="Terry A.Y."/>
            <person name="Boore J.L."/>
            <person name="Grigoriev I.V."/>
            <person name="Lindberg D.R."/>
            <person name="Seaver E.C."/>
            <person name="Weisblat D.A."/>
            <person name="Putnam N.H."/>
            <person name="Rokhsar D.S."/>
        </authorList>
    </citation>
    <scope>NUCLEOTIDE SEQUENCE</scope>
    <source>
        <strain evidence="2 4">I ESC-2004</strain>
    </source>
</reference>
<protein>
    <submittedName>
        <fullName evidence="2 3">Uncharacterized protein</fullName>
    </submittedName>
</protein>
<reference evidence="3" key="3">
    <citation type="submission" date="2015-06" db="UniProtKB">
        <authorList>
            <consortium name="EnsemblMetazoa"/>
        </authorList>
    </citation>
    <scope>IDENTIFICATION</scope>
</reference>
<dbReference type="EMBL" id="AMQN01023204">
    <property type="status" value="NOT_ANNOTATED_CDS"/>
    <property type="molecule type" value="Genomic_DNA"/>
</dbReference>
<dbReference type="EMBL" id="AMQN01023205">
    <property type="status" value="NOT_ANNOTATED_CDS"/>
    <property type="molecule type" value="Genomic_DNA"/>
</dbReference>
<evidence type="ECO:0000313" key="3">
    <source>
        <dbReference type="EnsemblMetazoa" id="CapteP203628"/>
    </source>
</evidence>
<feature type="region of interest" description="Disordered" evidence="1">
    <location>
        <begin position="119"/>
        <end position="151"/>
    </location>
</feature>
<dbReference type="OrthoDB" id="7477592at2759"/>
<organism evidence="2">
    <name type="scientific">Capitella teleta</name>
    <name type="common">Polychaete worm</name>
    <dbReference type="NCBI Taxonomy" id="283909"/>
    <lineage>
        <taxon>Eukaryota</taxon>
        <taxon>Metazoa</taxon>
        <taxon>Spiralia</taxon>
        <taxon>Lophotrochozoa</taxon>
        <taxon>Annelida</taxon>
        <taxon>Polychaeta</taxon>
        <taxon>Sedentaria</taxon>
        <taxon>Scolecida</taxon>
        <taxon>Capitellidae</taxon>
        <taxon>Capitella</taxon>
    </lineage>
</organism>
<accession>R7UIB3</accession>
<dbReference type="Proteomes" id="UP000014760">
    <property type="component" value="Unassembled WGS sequence"/>
</dbReference>
<reference evidence="4" key="1">
    <citation type="submission" date="2012-12" db="EMBL/GenBank/DDBJ databases">
        <authorList>
            <person name="Hellsten U."/>
            <person name="Grimwood J."/>
            <person name="Chapman J.A."/>
            <person name="Shapiro H."/>
            <person name="Aerts A."/>
            <person name="Otillar R.P."/>
            <person name="Terry A.Y."/>
            <person name="Boore J.L."/>
            <person name="Simakov O."/>
            <person name="Marletaz F."/>
            <person name="Cho S.-J."/>
            <person name="Edsinger-Gonzales E."/>
            <person name="Havlak P."/>
            <person name="Kuo D.-H."/>
            <person name="Larsson T."/>
            <person name="Lv J."/>
            <person name="Arendt D."/>
            <person name="Savage R."/>
            <person name="Osoegawa K."/>
            <person name="de Jong P."/>
            <person name="Lindberg D.R."/>
            <person name="Seaver E.C."/>
            <person name="Weisblat D.A."/>
            <person name="Putnam N.H."/>
            <person name="Grigoriev I.V."/>
            <person name="Rokhsar D.S."/>
        </authorList>
    </citation>
    <scope>NUCLEOTIDE SEQUENCE</scope>
    <source>
        <strain evidence="4">I ESC-2004</strain>
    </source>
</reference>
<evidence type="ECO:0000313" key="2">
    <source>
        <dbReference type="EMBL" id="ELU05843.1"/>
    </source>
</evidence>
<dbReference type="HOGENOM" id="CLU_1305902_0_0_1"/>
<proteinExistence type="predicted"/>
<sequence>MAAPIIDELLCFIVNKLDILLMNIISQLCCSSFSESEIEKSKKLLYDLCADESTSRRITRKGKKNSANIGDIVKLLQEKSRHVATFVTMDLTCVGTRAQTTEDSTAYLKDVDGRIRQLETEPRPSSVPSQPSNSDCVTPINNDRGQTPATQVPSQMIDSANVAPMATTSWSTVAGRQKPIQQKKPIPIMKRNKKAGKNTSMTTVFSVVIDD</sequence>
<evidence type="ECO:0000256" key="1">
    <source>
        <dbReference type="SAM" id="MobiDB-lite"/>
    </source>
</evidence>
<dbReference type="EMBL" id="KB301183">
    <property type="protein sequence ID" value="ELU05843.1"/>
    <property type="molecule type" value="Genomic_DNA"/>
</dbReference>
<dbReference type="EnsemblMetazoa" id="CapteT203628">
    <property type="protein sequence ID" value="CapteP203628"/>
    <property type="gene ID" value="CapteG203628"/>
</dbReference>
<feature type="compositionally biased region" description="Polar residues" evidence="1">
    <location>
        <begin position="126"/>
        <end position="151"/>
    </location>
</feature>
<name>R7UIB3_CAPTE</name>
<dbReference type="AlphaFoldDB" id="R7UIB3"/>
<keyword evidence="4" id="KW-1185">Reference proteome</keyword>
<gene>
    <name evidence="2" type="ORF">CAPTEDRAFT_203628</name>
</gene>
<evidence type="ECO:0000313" key="4">
    <source>
        <dbReference type="Proteomes" id="UP000014760"/>
    </source>
</evidence>